<dbReference type="Proteomes" id="UP000291189">
    <property type="component" value="Unassembled WGS sequence"/>
</dbReference>
<evidence type="ECO:0000313" key="2">
    <source>
        <dbReference type="Proteomes" id="UP000291189"/>
    </source>
</evidence>
<evidence type="ECO:0000313" key="1">
    <source>
        <dbReference type="EMBL" id="RYU10664.1"/>
    </source>
</evidence>
<proteinExistence type="predicted"/>
<reference evidence="1 2" key="1">
    <citation type="submission" date="2019-01" db="EMBL/GenBank/DDBJ databases">
        <title>Nocardioides guangzhouensis sp. nov., an actinobacterium isolated from soil.</title>
        <authorList>
            <person name="Fu Y."/>
            <person name="Cai Y."/>
            <person name="Lin Z."/>
            <person name="Chen P."/>
        </authorList>
    </citation>
    <scope>NUCLEOTIDE SEQUENCE [LARGE SCALE GENOMIC DNA]</scope>
    <source>
        <strain evidence="1 2">NBRC 105384</strain>
    </source>
</reference>
<comment type="caution">
    <text evidence="1">The sequence shown here is derived from an EMBL/GenBank/DDBJ whole genome shotgun (WGS) entry which is preliminary data.</text>
</comment>
<protein>
    <submittedName>
        <fullName evidence="1">Uncharacterized protein</fullName>
    </submittedName>
</protein>
<dbReference type="EMBL" id="SDPU01000028">
    <property type="protein sequence ID" value="RYU10664.1"/>
    <property type="molecule type" value="Genomic_DNA"/>
</dbReference>
<dbReference type="RefSeq" id="WP_129988255.1">
    <property type="nucleotide sequence ID" value="NZ_SDPU01000028.1"/>
</dbReference>
<organism evidence="1 2">
    <name type="scientific">Nocardioides iriomotensis</name>
    <dbReference type="NCBI Taxonomy" id="715784"/>
    <lineage>
        <taxon>Bacteria</taxon>
        <taxon>Bacillati</taxon>
        <taxon>Actinomycetota</taxon>
        <taxon>Actinomycetes</taxon>
        <taxon>Propionibacteriales</taxon>
        <taxon>Nocardioidaceae</taxon>
        <taxon>Nocardioides</taxon>
    </lineage>
</organism>
<dbReference type="OrthoDB" id="3579108at2"/>
<name>A0A4Q5IX78_9ACTN</name>
<keyword evidence="2" id="KW-1185">Reference proteome</keyword>
<sequence>MAQEQTQPTDPTEIVRSRLLATLMDKVSEDPYPSTTMLDTIEELLTPDDVDDYTDLLLSKIEDDRFPSIPMIYRLRELAV</sequence>
<gene>
    <name evidence="1" type="ORF">ETU37_15500</name>
</gene>
<accession>A0A4Q5IX78</accession>
<dbReference type="AlphaFoldDB" id="A0A4Q5IX78"/>